<dbReference type="STRING" id="156889.Mmc1_1462"/>
<keyword evidence="1" id="KW-0472">Membrane</keyword>
<dbReference type="HOGENOM" id="CLU_692251_0_0_5"/>
<feature type="transmembrane region" description="Helical" evidence="1">
    <location>
        <begin position="71"/>
        <end position="89"/>
    </location>
</feature>
<evidence type="ECO:0000313" key="4">
    <source>
        <dbReference type="Proteomes" id="UP000002586"/>
    </source>
</evidence>
<organism evidence="3 4">
    <name type="scientific">Magnetococcus marinus (strain ATCC BAA-1437 / JCM 17883 / MC-1)</name>
    <dbReference type="NCBI Taxonomy" id="156889"/>
    <lineage>
        <taxon>Bacteria</taxon>
        <taxon>Pseudomonadati</taxon>
        <taxon>Pseudomonadota</taxon>
        <taxon>Magnetococcia</taxon>
        <taxon>Magnetococcales</taxon>
        <taxon>Magnetococcaceae</taxon>
        <taxon>Magnetococcus</taxon>
    </lineage>
</organism>
<feature type="transmembrane region" description="Helical" evidence="1">
    <location>
        <begin position="96"/>
        <end position="120"/>
    </location>
</feature>
<feature type="domain" description="DUF2157" evidence="2">
    <location>
        <begin position="10"/>
        <end position="148"/>
    </location>
</feature>
<feature type="transmembrane region" description="Helical" evidence="1">
    <location>
        <begin position="270"/>
        <end position="289"/>
    </location>
</feature>
<keyword evidence="4" id="KW-1185">Reference proteome</keyword>
<feature type="transmembrane region" description="Helical" evidence="1">
    <location>
        <begin position="211"/>
        <end position="231"/>
    </location>
</feature>
<feature type="transmembrane region" description="Helical" evidence="1">
    <location>
        <begin position="345"/>
        <end position="363"/>
    </location>
</feature>
<evidence type="ECO:0000259" key="2">
    <source>
        <dbReference type="Pfam" id="PF09925"/>
    </source>
</evidence>
<dbReference type="KEGG" id="mgm:Mmc1_1462"/>
<dbReference type="RefSeq" id="WP_011713124.1">
    <property type="nucleotide sequence ID" value="NC_008576.1"/>
</dbReference>
<feature type="transmembrane region" description="Helical" evidence="1">
    <location>
        <begin position="243"/>
        <end position="263"/>
    </location>
</feature>
<feature type="transmembrane region" description="Helical" evidence="1">
    <location>
        <begin position="126"/>
        <end position="144"/>
    </location>
</feature>
<dbReference type="Pfam" id="PF09925">
    <property type="entry name" value="DUF2157"/>
    <property type="match status" value="1"/>
</dbReference>
<feature type="transmembrane region" description="Helical" evidence="1">
    <location>
        <begin position="295"/>
        <end position="312"/>
    </location>
</feature>
<evidence type="ECO:0000256" key="1">
    <source>
        <dbReference type="SAM" id="Phobius"/>
    </source>
</evidence>
<feature type="transmembrane region" description="Helical" evidence="1">
    <location>
        <begin position="319"/>
        <end position="339"/>
    </location>
</feature>
<reference evidence="4" key="1">
    <citation type="journal article" date="2009" name="Appl. Environ. Microbiol.">
        <title>Complete genome sequence of the chemolithoautotrophic marine magnetotactic coccus strain MC-1.</title>
        <authorList>
            <person name="Schubbe S."/>
            <person name="Williams T.J."/>
            <person name="Xie G."/>
            <person name="Kiss H.E."/>
            <person name="Brettin T.S."/>
            <person name="Martinez D."/>
            <person name="Ross C.A."/>
            <person name="Schuler D."/>
            <person name="Cox B.L."/>
            <person name="Nealson K.H."/>
            <person name="Bazylinski D.A."/>
        </authorList>
    </citation>
    <scope>NUCLEOTIDE SEQUENCE [LARGE SCALE GENOMIC DNA]</scope>
    <source>
        <strain evidence="4">ATCC BAA-1437 / JCM 17883 / MC-1</strain>
    </source>
</reference>
<feature type="transmembrane region" description="Helical" evidence="1">
    <location>
        <begin position="44"/>
        <end position="65"/>
    </location>
</feature>
<keyword evidence="1" id="KW-0812">Transmembrane</keyword>
<evidence type="ECO:0000313" key="3">
    <source>
        <dbReference type="EMBL" id="ABK43971.1"/>
    </source>
</evidence>
<dbReference type="Proteomes" id="UP000002586">
    <property type="component" value="Chromosome"/>
</dbReference>
<name>A0L7M8_MAGMM</name>
<proteinExistence type="predicted"/>
<dbReference type="TCDB" id="9.B.8.2.2">
    <property type="family name" value="the duf2157 (duf2157) family"/>
</dbReference>
<dbReference type="InterPro" id="IPR018677">
    <property type="entry name" value="DUF2157"/>
</dbReference>
<dbReference type="eggNOG" id="COG4872">
    <property type="taxonomic scope" value="Bacteria"/>
</dbReference>
<dbReference type="AlphaFoldDB" id="A0L7M8"/>
<feature type="transmembrane region" description="Helical" evidence="1">
    <location>
        <begin position="151"/>
        <end position="175"/>
    </location>
</feature>
<gene>
    <name evidence="3" type="ordered locus">Mmc1_1462</name>
</gene>
<sequence precursor="true">MTKLEKQLHLWVSQGLLQPQQAHAISLFEEAHGQTHSSPILQGFMGLGALAVGIGTLSIVAANWWQIADGIKLAVDLLLLLGLALGVFAQRLRGGLLYEVLLLLFALLCMASIGLIAQIFHSDGSLDEALLLWGGLTLGVTLLSQRSLLPWLWLTLTGGAGLVKLLSSVAPFMHWNFEQQLLLSMLLLPAVTSLFILLLRQRWPGMTAALHFWLLLSWITGVIWVDLLATMGERPTFQAAPPLIYGGVTLLPALLLLLFYQPLSGLRKSLLLILGVGYLLLYPLCLVWLPWEPMGAICTLLLGSTAALYAGLHESWRTLFNLLLWLIGVRLLLVYFVAFGGLAQTGVGLILGGLLLLGLIGAWHRLAAPLKRWIGGLEG</sequence>
<reference evidence="3 4" key="2">
    <citation type="journal article" date="2012" name="Int. J. Syst. Evol. Microbiol.">
        <title>Magnetococcus marinus gen. nov., sp. nov., a marine, magnetotactic bacterium that represents a novel lineage (Magnetococcaceae fam. nov.; Magnetococcales ord. nov.) at the base of the Alphaproteobacteria.</title>
        <authorList>
            <person name="Bazylinski D.A."/>
            <person name="Williams T.J."/>
            <person name="Lefevre C.T."/>
            <person name="Berg R.J."/>
            <person name="Zhang C.L."/>
            <person name="Bowser S.S."/>
            <person name="Dean A.J."/>
            <person name="Beveridge T.J."/>
        </authorList>
    </citation>
    <scope>NUCLEOTIDE SEQUENCE [LARGE SCALE GENOMIC DNA]</scope>
    <source>
        <strain evidence="4">ATCC BAA-1437 / JCM 17883 / MC-1</strain>
    </source>
</reference>
<feature type="transmembrane region" description="Helical" evidence="1">
    <location>
        <begin position="181"/>
        <end position="199"/>
    </location>
</feature>
<dbReference type="EMBL" id="CP000471">
    <property type="protein sequence ID" value="ABK43971.1"/>
    <property type="molecule type" value="Genomic_DNA"/>
</dbReference>
<accession>A0L7M8</accession>
<keyword evidence="1" id="KW-1133">Transmembrane helix</keyword>
<protein>
    <recommendedName>
        <fullName evidence="2">DUF2157 domain-containing protein</fullName>
    </recommendedName>
</protein>